<dbReference type="Pfam" id="PF13639">
    <property type="entry name" value="zf-RING_2"/>
    <property type="match status" value="1"/>
</dbReference>
<gene>
    <name evidence="11" type="ORF">LVIROSA_LOCUS8675</name>
    <name evidence="12" type="ORF">LVIROSA_LOCUS8676</name>
</gene>
<evidence type="ECO:0000256" key="1">
    <source>
        <dbReference type="ARBA" id="ARBA00000900"/>
    </source>
</evidence>
<name>A0AAU9MAY9_9ASTR</name>
<dbReference type="SUPFAM" id="SSF57850">
    <property type="entry name" value="RING/U-box"/>
    <property type="match status" value="1"/>
</dbReference>
<dbReference type="InterPro" id="IPR001841">
    <property type="entry name" value="Znf_RING"/>
</dbReference>
<organism evidence="11 13">
    <name type="scientific">Lactuca virosa</name>
    <dbReference type="NCBI Taxonomy" id="75947"/>
    <lineage>
        <taxon>Eukaryota</taxon>
        <taxon>Viridiplantae</taxon>
        <taxon>Streptophyta</taxon>
        <taxon>Embryophyta</taxon>
        <taxon>Tracheophyta</taxon>
        <taxon>Spermatophyta</taxon>
        <taxon>Magnoliopsida</taxon>
        <taxon>eudicotyledons</taxon>
        <taxon>Gunneridae</taxon>
        <taxon>Pentapetalae</taxon>
        <taxon>asterids</taxon>
        <taxon>campanulids</taxon>
        <taxon>Asterales</taxon>
        <taxon>Asteraceae</taxon>
        <taxon>Cichorioideae</taxon>
        <taxon>Cichorieae</taxon>
        <taxon>Lactucinae</taxon>
        <taxon>Lactuca</taxon>
    </lineage>
</organism>
<evidence type="ECO:0000313" key="13">
    <source>
        <dbReference type="Proteomes" id="UP001157418"/>
    </source>
</evidence>
<comment type="caution">
    <text evidence="11">The sequence shown here is derived from an EMBL/GenBank/DDBJ whole genome shotgun (WGS) entry which is preliminary data.</text>
</comment>
<feature type="domain" description="RING-type" evidence="10">
    <location>
        <begin position="122"/>
        <end position="164"/>
    </location>
</feature>
<keyword evidence="9" id="KW-1133">Transmembrane helix</keyword>
<dbReference type="EMBL" id="CAKMRJ010001112">
    <property type="protein sequence ID" value="CAH1421265.1"/>
    <property type="molecule type" value="Genomic_DNA"/>
</dbReference>
<dbReference type="GO" id="GO:0061630">
    <property type="term" value="F:ubiquitin protein ligase activity"/>
    <property type="evidence" value="ECO:0007669"/>
    <property type="project" value="UniProtKB-EC"/>
</dbReference>
<dbReference type="GO" id="GO:0008270">
    <property type="term" value="F:zinc ion binding"/>
    <property type="evidence" value="ECO:0007669"/>
    <property type="project" value="UniProtKB-KW"/>
</dbReference>
<protein>
    <recommendedName>
        <fullName evidence="2">RING-type E3 ubiquitin transferase</fullName>
        <ecNumber evidence="2">2.3.2.27</ecNumber>
    </recommendedName>
</protein>
<evidence type="ECO:0000256" key="3">
    <source>
        <dbReference type="ARBA" id="ARBA00022679"/>
    </source>
</evidence>
<accession>A0AAU9MAY9</accession>
<keyword evidence="9" id="KW-0812">Transmembrane</keyword>
<evidence type="ECO:0000256" key="8">
    <source>
        <dbReference type="PROSITE-ProRule" id="PRU00175"/>
    </source>
</evidence>
<dbReference type="AlphaFoldDB" id="A0AAU9MAY9"/>
<evidence type="ECO:0000256" key="2">
    <source>
        <dbReference type="ARBA" id="ARBA00012483"/>
    </source>
</evidence>
<sequence length="170" mass="18998">MIDWISISAYCSMFVLCLCPAFLCVNFFVLPCVVALFRFLVSLPSMIDRIAIPTPMPTTAHVNDHVVVAIPPTLMPTSTPVNNHLLEAIQQRILNQKAGTQLNGEIVQEQIYDSSTCKNDDCVICLEAFTKDQKIGVLVSCQHSFHGHCIKEWLLVNPICPICRHSMIRS</sequence>
<evidence type="ECO:0000313" key="11">
    <source>
        <dbReference type="EMBL" id="CAH1421264.1"/>
    </source>
</evidence>
<dbReference type="InterPro" id="IPR013083">
    <property type="entry name" value="Znf_RING/FYVE/PHD"/>
</dbReference>
<keyword evidence="9" id="KW-0472">Membrane</keyword>
<dbReference type="EMBL" id="CAKMRJ010001112">
    <property type="protein sequence ID" value="CAH1421264.1"/>
    <property type="molecule type" value="Genomic_DNA"/>
</dbReference>
<keyword evidence="3" id="KW-0808">Transferase</keyword>
<keyword evidence="13" id="KW-1185">Reference proteome</keyword>
<dbReference type="PANTHER" id="PTHR22937:SF65">
    <property type="entry name" value="E3 UBIQUITIN-PROTEIN LIGASE ARK2C"/>
    <property type="match status" value="1"/>
</dbReference>
<evidence type="ECO:0000259" key="10">
    <source>
        <dbReference type="PROSITE" id="PS50089"/>
    </source>
</evidence>
<dbReference type="InterPro" id="IPR045191">
    <property type="entry name" value="MBR1/2-like"/>
</dbReference>
<evidence type="ECO:0000256" key="6">
    <source>
        <dbReference type="ARBA" id="ARBA00022786"/>
    </source>
</evidence>
<reference evidence="11 13" key="1">
    <citation type="submission" date="2022-01" db="EMBL/GenBank/DDBJ databases">
        <authorList>
            <person name="Xiong W."/>
            <person name="Schranz E."/>
        </authorList>
    </citation>
    <scope>NUCLEOTIDE SEQUENCE [LARGE SCALE GENOMIC DNA]</scope>
</reference>
<evidence type="ECO:0000256" key="5">
    <source>
        <dbReference type="ARBA" id="ARBA00022771"/>
    </source>
</evidence>
<evidence type="ECO:0000256" key="7">
    <source>
        <dbReference type="ARBA" id="ARBA00022833"/>
    </source>
</evidence>
<keyword evidence="4" id="KW-0479">Metal-binding</keyword>
<evidence type="ECO:0000256" key="4">
    <source>
        <dbReference type="ARBA" id="ARBA00022723"/>
    </source>
</evidence>
<evidence type="ECO:0000256" key="9">
    <source>
        <dbReference type="SAM" id="Phobius"/>
    </source>
</evidence>
<dbReference type="PANTHER" id="PTHR22937">
    <property type="entry name" value="E3 UBIQUITIN-PROTEIN LIGASE RNF165"/>
    <property type="match status" value="1"/>
</dbReference>
<comment type="catalytic activity">
    <reaction evidence="1">
        <text>S-ubiquitinyl-[E2 ubiquitin-conjugating enzyme]-L-cysteine + [acceptor protein]-L-lysine = [E2 ubiquitin-conjugating enzyme]-L-cysteine + N(6)-ubiquitinyl-[acceptor protein]-L-lysine.</text>
        <dbReference type="EC" id="2.3.2.27"/>
    </reaction>
</comment>
<dbReference type="Proteomes" id="UP001157418">
    <property type="component" value="Unassembled WGS sequence"/>
</dbReference>
<keyword evidence="5 8" id="KW-0863">Zinc-finger</keyword>
<dbReference type="Gene3D" id="3.30.40.10">
    <property type="entry name" value="Zinc/RING finger domain, C3HC4 (zinc finger)"/>
    <property type="match status" value="1"/>
</dbReference>
<evidence type="ECO:0000313" key="12">
    <source>
        <dbReference type="EMBL" id="CAH1421265.1"/>
    </source>
</evidence>
<feature type="transmembrane region" description="Helical" evidence="9">
    <location>
        <begin position="12"/>
        <end position="41"/>
    </location>
</feature>
<dbReference type="PROSITE" id="PS50089">
    <property type="entry name" value="ZF_RING_2"/>
    <property type="match status" value="1"/>
</dbReference>
<dbReference type="SMART" id="SM00184">
    <property type="entry name" value="RING"/>
    <property type="match status" value="1"/>
</dbReference>
<keyword evidence="7" id="KW-0862">Zinc</keyword>
<proteinExistence type="predicted"/>
<dbReference type="EC" id="2.3.2.27" evidence="2"/>
<keyword evidence="6" id="KW-0833">Ubl conjugation pathway</keyword>